<gene>
    <name evidence="1" type="ORF">UFOVP96_50</name>
</gene>
<dbReference type="EMBL" id="LR796215">
    <property type="protein sequence ID" value="CAB4127881.1"/>
    <property type="molecule type" value="Genomic_DNA"/>
</dbReference>
<evidence type="ECO:0000313" key="1">
    <source>
        <dbReference type="EMBL" id="CAB4127881.1"/>
    </source>
</evidence>
<protein>
    <submittedName>
        <fullName evidence="1">Uncharacterized protein</fullName>
    </submittedName>
</protein>
<accession>A0A6J5L0H4</accession>
<reference evidence="1" key="1">
    <citation type="submission" date="2020-04" db="EMBL/GenBank/DDBJ databases">
        <authorList>
            <person name="Chiriac C."/>
            <person name="Salcher M."/>
            <person name="Ghai R."/>
            <person name="Kavagutti S V."/>
        </authorList>
    </citation>
    <scope>NUCLEOTIDE SEQUENCE</scope>
</reference>
<sequence length="88" mass="9498">MGAPIGNQNGAKSKLFYDALRKHVVQNPDKLPQIVEGLVEAAVAREPWAVKEVVDRLDGKAVQFQEITGAEGSPLLTGIEVTFVKPSE</sequence>
<name>A0A6J5L0H4_9CAUD</name>
<proteinExistence type="predicted"/>
<organism evidence="1">
    <name type="scientific">uncultured Caudovirales phage</name>
    <dbReference type="NCBI Taxonomy" id="2100421"/>
    <lineage>
        <taxon>Viruses</taxon>
        <taxon>Duplodnaviria</taxon>
        <taxon>Heunggongvirae</taxon>
        <taxon>Uroviricota</taxon>
        <taxon>Caudoviricetes</taxon>
        <taxon>Peduoviridae</taxon>
        <taxon>Maltschvirus</taxon>
        <taxon>Maltschvirus maltsch</taxon>
    </lineage>
</organism>